<organism evidence="1 2">
    <name type="scientific">Phaseolus coccineus</name>
    <name type="common">Scarlet runner bean</name>
    <name type="synonym">Phaseolus multiflorus</name>
    <dbReference type="NCBI Taxonomy" id="3886"/>
    <lineage>
        <taxon>Eukaryota</taxon>
        <taxon>Viridiplantae</taxon>
        <taxon>Streptophyta</taxon>
        <taxon>Embryophyta</taxon>
        <taxon>Tracheophyta</taxon>
        <taxon>Spermatophyta</taxon>
        <taxon>Magnoliopsida</taxon>
        <taxon>eudicotyledons</taxon>
        <taxon>Gunneridae</taxon>
        <taxon>Pentapetalae</taxon>
        <taxon>rosids</taxon>
        <taxon>fabids</taxon>
        <taxon>Fabales</taxon>
        <taxon>Fabaceae</taxon>
        <taxon>Papilionoideae</taxon>
        <taxon>50 kb inversion clade</taxon>
        <taxon>NPAAA clade</taxon>
        <taxon>indigoferoid/millettioid clade</taxon>
        <taxon>Phaseoleae</taxon>
        <taxon>Phaseolus</taxon>
    </lineage>
</organism>
<evidence type="ECO:0000313" key="1">
    <source>
        <dbReference type="EMBL" id="KAK7367736.1"/>
    </source>
</evidence>
<gene>
    <name evidence="1" type="ORF">VNO80_09754</name>
</gene>
<keyword evidence="2" id="KW-1185">Reference proteome</keyword>
<dbReference type="EMBL" id="JAYMYR010000004">
    <property type="protein sequence ID" value="KAK7367736.1"/>
    <property type="molecule type" value="Genomic_DNA"/>
</dbReference>
<sequence length="96" mass="10900">MRKGLRKGRGVVVVVFGGRNHPWTWTWTPTNTYPHTIPSPTLPRDTSLVSDQHNTLSISSLSSFSYAPSFSGSSLLPRLHHIIIKDFYFRFWSTPA</sequence>
<protein>
    <submittedName>
        <fullName evidence="1">Uncharacterized protein</fullName>
    </submittedName>
</protein>
<dbReference type="AlphaFoldDB" id="A0AAN9N8M4"/>
<reference evidence="1 2" key="1">
    <citation type="submission" date="2024-01" db="EMBL/GenBank/DDBJ databases">
        <title>The genomes of 5 underutilized Papilionoideae crops provide insights into root nodulation and disease resistanc.</title>
        <authorList>
            <person name="Jiang F."/>
        </authorList>
    </citation>
    <scope>NUCLEOTIDE SEQUENCE [LARGE SCALE GENOMIC DNA]</scope>
    <source>
        <strain evidence="1">JINMINGXINNONG_FW02</strain>
        <tissue evidence="1">Leaves</tissue>
    </source>
</reference>
<accession>A0AAN9N8M4</accession>
<evidence type="ECO:0000313" key="2">
    <source>
        <dbReference type="Proteomes" id="UP001374584"/>
    </source>
</evidence>
<comment type="caution">
    <text evidence="1">The sequence shown here is derived from an EMBL/GenBank/DDBJ whole genome shotgun (WGS) entry which is preliminary data.</text>
</comment>
<dbReference type="Proteomes" id="UP001374584">
    <property type="component" value="Unassembled WGS sequence"/>
</dbReference>
<name>A0AAN9N8M4_PHACN</name>
<proteinExistence type="predicted"/>